<organism evidence="2 3">
    <name type="scientific">Salegentibacter mishustinae</name>
    <dbReference type="NCBI Taxonomy" id="270918"/>
    <lineage>
        <taxon>Bacteria</taxon>
        <taxon>Pseudomonadati</taxon>
        <taxon>Bacteroidota</taxon>
        <taxon>Flavobacteriia</taxon>
        <taxon>Flavobacteriales</taxon>
        <taxon>Flavobacteriaceae</taxon>
        <taxon>Salegentibacter</taxon>
    </lineage>
</organism>
<dbReference type="OrthoDB" id="1451140at2"/>
<keyword evidence="1" id="KW-1133">Transmembrane helix</keyword>
<name>A0A0Q9Z9Z3_9FLAO</name>
<evidence type="ECO:0000313" key="3">
    <source>
        <dbReference type="Proteomes" id="UP000051643"/>
    </source>
</evidence>
<gene>
    <name evidence="2" type="ORF">APR42_15260</name>
</gene>
<dbReference type="AlphaFoldDB" id="A0A0Q9Z9Z3"/>
<proteinExistence type="predicted"/>
<keyword evidence="1" id="KW-0472">Membrane</keyword>
<protein>
    <submittedName>
        <fullName evidence="2">Uncharacterized protein</fullName>
    </submittedName>
</protein>
<keyword evidence="1" id="KW-0812">Transmembrane</keyword>
<dbReference type="RefSeq" id="WP_057481149.1">
    <property type="nucleotide sequence ID" value="NZ_BMWR01000009.1"/>
</dbReference>
<dbReference type="EMBL" id="LKTP01000004">
    <property type="protein sequence ID" value="KRG29792.1"/>
    <property type="molecule type" value="Genomic_DNA"/>
</dbReference>
<accession>A0A0Q9Z9Z3</accession>
<reference evidence="2" key="1">
    <citation type="submission" date="2015-10" db="EMBL/GenBank/DDBJ databases">
        <title>Draft genome sequence of Salegentibacter mishustinae KCTC 12263.</title>
        <authorList>
            <person name="Lin W."/>
            <person name="Zheng Q."/>
        </authorList>
    </citation>
    <scope>NUCLEOTIDE SEQUENCE [LARGE SCALE GENOMIC DNA]</scope>
    <source>
        <strain evidence="2">KCTC 12263</strain>
    </source>
</reference>
<evidence type="ECO:0000256" key="1">
    <source>
        <dbReference type="SAM" id="Phobius"/>
    </source>
</evidence>
<feature type="transmembrane region" description="Helical" evidence="1">
    <location>
        <begin position="38"/>
        <end position="55"/>
    </location>
</feature>
<feature type="transmembrane region" description="Helical" evidence="1">
    <location>
        <begin position="7"/>
        <end position="26"/>
    </location>
</feature>
<evidence type="ECO:0000313" key="2">
    <source>
        <dbReference type="EMBL" id="KRG29792.1"/>
    </source>
</evidence>
<dbReference type="STRING" id="270918.APR42_15260"/>
<keyword evidence="3" id="KW-1185">Reference proteome</keyword>
<dbReference type="Proteomes" id="UP000051643">
    <property type="component" value="Unassembled WGS sequence"/>
</dbReference>
<comment type="caution">
    <text evidence="2">The sequence shown here is derived from an EMBL/GenBank/DDBJ whole genome shotgun (WGS) entry which is preliminary data.</text>
</comment>
<sequence length="64" mass="6934">MKIVGKILMTLGVILGSFVLIGSFTFELENTLDAPPKIFPIVLGLGAIAAIFVIWRRKGSTTEE</sequence>